<keyword evidence="9" id="KW-0378">Hydrolase</keyword>
<keyword evidence="1" id="KW-0677">Repeat</keyword>
<sequence length="893" mass="102382">MEFATSIAENVLGRLASYASQEVSLAWGAQLELTKLNKTFSTIKLVLQDAEKKQVKNPLITRWLGDLKDVCHDIDDVLDELEFQKLRKKVLVNNSARVKGQVCQFFSRWNPVVLNFKLGHKVKEIRERLVEIEKDKREFSLVEVAEQAEDHHAPQQVHDNRRMTSSKVDASKVIGRDDNKKQIIKHLLNDTDFSSEENVSVVSIIGLGGLGKTTLAELVYNDSMVQENFEKKMWICVSDNFDIQALIRGITNAANGPKCEDESLDLMERKLQDTLRGKKILLVLDDIWDTELIGVTIKKWTDLKLLLNVGANGSKIIITTRNESVALLVSSLYMHSLKGLSHNDCMSLFIQRAFKIGEEQRYKHLIEIGEDIVKKCGGLPLAVAAIGGMLYLNKEQRHWSSVRDDDMWSIGNDNILPALKLSYDALPQKLKPCFAYCSLFPKDYVFDCEHLVPLWISQGYLKTCKKNEDLEQMGLEYVREFCSRSLFQVDVDWKTTLRIKIHDLVHDLAIKVAQVEYSTVNFRPSSGFEVFRHVSIFKKDLLEEGAQVPDFMLKSKKLRTILIPEEKLRTILIPEDGQINQRCFVKTCISRFKYMRLLGLEGLLLDELPSSIGSLLHLRFLDLSFNSKLKRLPNSISKLLNLEYLDFEECNALEEIPKDIGNLINLRSLTMTTQQTYLPEGIRRLTSLRYLGFVGCVNLKSFGEEIEFLNNLRNLWINRCNNLECLLPNMKHMTALDSLFIEDCKKLQLMLRSGEGPQSLRSLVIWNSSLEALPPWLTEDSADTLQSIALDRCHNLTALPELMNFKFLEQLRIEECSKLSALPQGLHCLTHLRELYIEDCPELSKSCVRQLKGEELSKMGRHVTITLDADDEEDEADNRLADGRIRYHPRRRH</sequence>
<dbReference type="Gene3D" id="3.40.50.300">
    <property type="entry name" value="P-loop containing nucleotide triphosphate hydrolases"/>
    <property type="match status" value="1"/>
</dbReference>
<dbReference type="Gene3D" id="1.10.8.430">
    <property type="entry name" value="Helical domain of apoptotic protease-activating factors"/>
    <property type="match status" value="1"/>
</dbReference>
<dbReference type="InterPro" id="IPR041118">
    <property type="entry name" value="Rx_N"/>
</dbReference>
<dbReference type="PRINTS" id="PR00364">
    <property type="entry name" value="DISEASERSIST"/>
</dbReference>
<dbReference type="InterPro" id="IPR002182">
    <property type="entry name" value="NB-ARC"/>
</dbReference>
<dbReference type="Gene3D" id="3.80.10.10">
    <property type="entry name" value="Ribonuclease Inhibitor"/>
    <property type="match status" value="2"/>
</dbReference>
<dbReference type="InterPro" id="IPR032675">
    <property type="entry name" value="LRR_dom_sf"/>
</dbReference>
<dbReference type="InterPro" id="IPR055414">
    <property type="entry name" value="LRR_R13L4/SHOC2-like"/>
</dbReference>
<comment type="caution">
    <text evidence="9">The sequence shown here is derived from an EMBL/GenBank/DDBJ whole genome shotgun (WGS) entry which is preliminary data.</text>
</comment>
<dbReference type="SUPFAM" id="SSF52047">
    <property type="entry name" value="RNI-like"/>
    <property type="match status" value="1"/>
</dbReference>
<feature type="domain" description="NB-ARC" evidence="5">
    <location>
        <begin position="177"/>
        <end position="355"/>
    </location>
</feature>
<dbReference type="GO" id="GO:0006952">
    <property type="term" value="P:defense response"/>
    <property type="evidence" value="ECO:0007669"/>
    <property type="project" value="UniProtKB-KW"/>
</dbReference>
<dbReference type="Gene3D" id="1.10.10.10">
    <property type="entry name" value="Winged helix-like DNA-binding domain superfamily/Winged helix DNA-binding domain"/>
    <property type="match status" value="1"/>
</dbReference>
<organism evidence="9 10">
    <name type="scientific">Rosa chinensis</name>
    <name type="common">China rose</name>
    <dbReference type="NCBI Taxonomy" id="74649"/>
    <lineage>
        <taxon>Eukaryota</taxon>
        <taxon>Viridiplantae</taxon>
        <taxon>Streptophyta</taxon>
        <taxon>Embryophyta</taxon>
        <taxon>Tracheophyta</taxon>
        <taxon>Spermatophyta</taxon>
        <taxon>Magnoliopsida</taxon>
        <taxon>eudicotyledons</taxon>
        <taxon>Gunneridae</taxon>
        <taxon>Pentapetalae</taxon>
        <taxon>rosids</taxon>
        <taxon>fabids</taxon>
        <taxon>Rosales</taxon>
        <taxon>Rosaceae</taxon>
        <taxon>Rosoideae</taxon>
        <taxon>Rosoideae incertae sedis</taxon>
        <taxon>Rosa</taxon>
    </lineage>
</organism>
<feature type="domain" description="Disease resistance protein winged helix" evidence="7">
    <location>
        <begin position="439"/>
        <end position="509"/>
    </location>
</feature>
<dbReference type="SUPFAM" id="SSF52540">
    <property type="entry name" value="P-loop containing nucleoside triphosphate hydrolases"/>
    <property type="match status" value="1"/>
</dbReference>
<name>A0A2P6RRB5_ROSCH</name>
<evidence type="ECO:0000256" key="4">
    <source>
        <dbReference type="ARBA" id="ARBA00022840"/>
    </source>
</evidence>
<proteinExistence type="predicted"/>
<dbReference type="EMBL" id="PDCK01000040">
    <property type="protein sequence ID" value="PRQ48978.1"/>
    <property type="molecule type" value="Genomic_DNA"/>
</dbReference>
<dbReference type="Pfam" id="PF23559">
    <property type="entry name" value="WHD_DRP"/>
    <property type="match status" value="1"/>
</dbReference>
<dbReference type="PANTHER" id="PTHR36766">
    <property type="entry name" value="PLANT BROAD-SPECTRUM MILDEW RESISTANCE PROTEIN RPW8"/>
    <property type="match status" value="1"/>
</dbReference>
<dbReference type="Pfam" id="PF18052">
    <property type="entry name" value="Rx_N"/>
    <property type="match status" value="1"/>
</dbReference>
<evidence type="ECO:0000259" key="5">
    <source>
        <dbReference type="Pfam" id="PF00931"/>
    </source>
</evidence>
<gene>
    <name evidence="9" type="ORF">RchiOBHm_Chr2g0116761</name>
</gene>
<dbReference type="InterPro" id="IPR027417">
    <property type="entry name" value="P-loop_NTPase"/>
</dbReference>
<dbReference type="AlphaFoldDB" id="A0A2P6RRB5"/>
<evidence type="ECO:0000256" key="2">
    <source>
        <dbReference type="ARBA" id="ARBA00022741"/>
    </source>
</evidence>
<keyword evidence="2" id="KW-0547">Nucleotide-binding</keyword>
<evidence type="ECO:0000259" key="8">
    <source>
        <dbReference type="Pfam" id="PF23598"/>
    </source>
</evidence>
<dbReference type="GO" id="GO:0051707">
    <property type="term" value="P:response to other organism"/>
    <property type="evidence" value="ECO:0007669"/>
    <property type="project" value="UniProtKB-ARBA"/>
</dbReference>
<evidence type="ECO:0000259" key="6">
    <source>
        <dbReference type="Pfam" id="PF18052"/>
    </source>
</evidence>
<dbReference type="Gene3D" id="1.20.5.4130">
    <property type="match status" value="1"/>
</dbReference>
<dbReference type="GO" id="GO:0005524">
    <property type="term" value="F:ATP binding"/>
    <property type="evidence" value="ECO:0007669"/>
    <property type="project" value="UniProtKB-KW"/>
</dbReference>
<dbReference type="STRING" id="74649.A0A2P6RRB5"/>
<dbReference type="FunFam" id="3.40.50.300:FF:001091">
    <property type="entry name" value="Probable disease resistance protein At1g61300"/>
    <property type="match status" value="1"/>
</dbReference>
<dbReference type="Pfam" id="PF00931">
    <property type="entry name" value="NB-ARC"/>
    <property type="match status" value="1"/>
</dbReference>
<feature type="domain" description="Disease resistance N-terminal" evidence="6">
    <location>
        <begin position="9"/>
        <end position="94"/>
    </location>
</feature>
<keyword evidence="3" id="KW-0611">Plant defense</keyword>
<dbReference type="InterPro" id="IPR058922">
    <property type="entry name" value="WHD_DRP"/>
</dbReference>
<evidence type="ECO:0000256" key="1">
    <source>
        <dbReference type="ARBA" id="ARBA00022737"/>
    </source>
</evidence>
<dbReference type="InterPro" id="IPR042197">
    <property type="entry name" value="Apaf_helical"/>
</dbReference>
<evidence type="ECO:0000256" key="3">
    <source>
        <dbReference type="ARBA" id="ARBA00022821"/>
    </source>
</evidence>
<feature type="domain" description="Disease resistance R13L4/SHOC-2-like LRR" evidence="8">
    <location>
        <begin position="588"/>
        <end position="789"/>
    </location>
</feature>
<dbReference type="Proteomes" id="UP000238479">
    <property type="component" value="Chromosome 2"/>
</dbReference>
<keyword evidence="10" id="KW-1185">Reference proteome</keyword>
<keyword evidence="4" id="KW-0067">ATP-binding</keyword>
<dbReference type="GO" id="GO:0043531">
    <property type="term" value="F:ADP binding"/>
    <property type="evidence" value="ECO:0007669"/>
    <property type="project" value="InterPro"/>
</dbReference>
<dbReference type="OrthoDB" id="1357022at2759"/>
<protein>
    <submittedName>
        <fullName evidence="9">Putative P-loop containing nucleoside triphosphate hydrolase, leucine-rich repeat domain, L</fullName>
    </submittedName>
</protein>
<dbReference type="Pfam" id="PF23598">
    <property type="entry name" value="LRR_14"/>
    <property type="match status" value="1"/>
</dbReference>
<reference evidence="9 10" key="1">
    <citation type="journal article" date="2018" name="Nat. Genet.">
        <title>The Rosa genome provides new insights in the design of modern roses.</title>
        <authorList>
            <person name="Bendahmane M."/>
        </authorList>
    </citation>
    <scope>NUCLEOTIDE SEQUENCE [LARGE SCALE GENOMIC DNA]</scope>
    <source>
        <strain evidence="10">cv. Old Blush</strain>
    </source>
</reference>
<evidence type="ECO:0000313" key="9">
    <source>
        <dbReference type="EMBL" id="PRQ48978.1"/>
    </source>
</evidence>
<evidence type="ECO:0000313" key="10">
    <source>
        <dbReference type="Proteomes" id="UP000238479"/>
    </source>
</evidence>
<evidence type="ECO:0000259" key="7">
    <source>
        <dbReference type="Pfam" id="PF23559"/>
    </source>
</evidence>
<dbReference type="PANTHER" id="PTHR36766:SF61">
    <property type="entry name" value="NB-ARC DOMAIN DISEASE RESISTANCE PROTEIN"/>
    <property type="match status" value="1"/>
</dbReference>
<accession>A0A2P6RRB5</accession>
<dbReference type="Gramene" id="PRQ48978">
    <property type="protein sequence ID" value="PRQ48978"/>
    <property type="gene ID" value="RchiOBHm_Chr2g0116761"/>
</dbReference>
<dbReference type="OMA" id="HIERETH"/>
<dbReference type="GO" id="GO:0016787">
    <property type="term" value="F:hydrolase activity"/>
    <property type="evidence" value="ECO:0007669"/>
    <property type="project" value="UniProtKB-KW"/>
</dbReference>
<dbReference type="InterPro" id="IPR036388">
    <property type="entry name" value="WH-like_DNA-bd_sf"/>
</dbReference>